<dbReference type="Proteomes" id="UP001501074">
    <property type="component" value="Unassembled WGS sequence"/>
</dbReference>
<keyword evidence="8" id="KW-1185">Reference proteome</keyword>
<dbReference type="PROSITE" id="PS50110">
    <property type="entry name" value="RESPONSE_REGULATORY"/>
    <property type="match status" value="1"/>
</dbReference>
<dbReference type="Pfam" id="PF00072">
    <property type="entry name" value="Response_reg"/>
    <property type="match status" value="1"/>
</dbReference>
<dbReference type="InterPro" id="IPR039420">
    <property type="entry name" value="WalR-like"/>
</dbReference>
<keyword evidence="3" id="KW-0238">DNA-binding</keyword>
<evidence type="ECO:0000256" key="5">
    <source>
        <dbReference type="PROSITE-ProRule" id="PRU00169"/>
    </source>
</evidence>
<protein>
    <recommendedName>
        <fullName evidence="6">Response regulatory domain-containing protein</fullName>
    </recommendedName>
</protein>
<dbReference type="EMBL" id="BAAAZO010000001">
    <property type="protein sequence ID" value="GAA3590128.1"/>
    <property type="molecule type" value="Genomic_DNA"/>
</dbReference>
<comment type="caution">
    <text evidence="7">The sequence shown here is derived from an EMBL/GenBank/DDBJ whole genome shotgun (WGS) entry which is preliminary data.</text>
</comment>
<evidence type="ECO:0000313" key="8">
    <source>
        <dbReference type="Proteomes" id="UP001501074"/>
    </source>
</evidence>
<dbReference type="Gene3D" id="3.40.50.2300">
    <property type="match status" value="1"/>
</dbReference>
<dbReference type="InterPro" id="IPR001789">
    <property type="entry name" value="Sig_transdc_resp-reg_receiver"/>
</dbReference>
<feature type="domain" description="Response regulatory" evidence="6">
    <location>
        <begin position="3"/>
        <end position="119"/>
    </location>
</feature>
<feature type="modified residue" description="4-aspartylphosphate" evidence="5">
    <location>
        <position position="52"/>
    </location>
</feature>
<keyword evidence="4" id="KW-0804">Transcription</keyword>
<sequence length="132" mass="14201">MAEILVIDDDPDIRDLLFTALSGAGHAVRVAADGYAGMAAATGLTPDLVVLDWMLPEHSGLEICKALRADQALSDVRVLMLSARGTESDIKFGHEAGADSYIVKPFSPRALVWRVESMLAQEHQVVDATPEE</sequence>
<gene>
    <name evidence="7" type="ORF">GCM10022223_00740</name>
</gene>
<evidence type="ECO:0000256" key="4">
    <source>
        <dbReference type="ARBA" id="ARBA00023163"/>
    </source>
</evidence>
<evidence type="ECO:0000256" key="1">
    <source>
        <dbReference type="ARBA" id="ARBA00022553"/>
    </source>
</evidence>
<accession>A0ABP6YU81</accession>
<dbReference type="RefSeq" id="WP_231485354.1">
    <property type="nucleotide sequence ID" value="NZ_BAAAZO010000001.1"/>
</dbReference>
<evidence type="ECO:0000259" key="6">
    <source>
        <dbReference type="PROSITE" id="PS50110"/>
    </source>
</evidence>
<dbReference type="InterPro" id="IPR011006">
    <property type="entry name" value="CheY-like_superfamily"/>
</dbReference>
<evidence type="ECO:0000256" key="3">
    <source>
        <dbReference type="ARBA" id="ARBA00023125"/>
    </source>
</evidence>
<evidence type="ECO:0000256" key="2">
    <source>
        <dbReference type="ARBA" id="ARBA00023015"/>
    </source>
</evidence>
<dbReference type="SUPFAM" id="SSF52172">
    <property type="entry name" value="CheY-like"/>
    <property type="match status" value="1"/>
</dbReference>
<dbReference type="SMART" id="SM00448">
    <property type="entry name" value="REC"/>
    <property type="match status" value="1"/>
</dbReference>
<reference evidence="8" key="1">
    <citation type="journal article" date="2019" name="Int. J. Syst. Evol. Microbiol.">
        <title>The Global Catalogue of Microorganisms (GCM) 10K type strain sequencing project: providing services to taxonomists for standard genome sequencing and annotation.</title>
        <authorList>
            <consortium name="The Broad Institute Genomics Platform"/>
            <consortium name="The Broad Institute Genome Sequencing Center for Infectious Disease"/>
            <person name="Wu L."/>
            <person name="Ma J."/>
        </authorList>
    </citation>
    <scope>NUCLEOTIDE SEQUENCE [LARGE SCALE GENOMIC DNA]</scope>
    <source>
        <strain evidence="8">JCM 16902</strain>
    </source>
</reference>
<organism evidence="7 8">
    <name type="scientific">Kineosporia mesophila</name>
    <dbReference type="NCBI Taxonomy" id="566012"/>
    <lineage>
        <taxon>Bacteria</taxon>
        <taxon>Bacillati</taxon>
        <taxon>Actinomycetota</taxon>
        <taxon>Actinomycetes</taxon>
        <taxon>Kineosporiales</taxon>
        <taxon>Kineosporiaceae</taxon>
        <taxon>Kineosporia</taxon>
    </lineage>
</organism>
<dbReference type="PANTHER" id="PTHR48111">
    <property type="entry name" value="REGULATOR OF RPOS"/>
    <property type="match status" value="1"/>
</dbReference>
<keyword evidence="2" id="KW-0805">Transcription regulation</keyword>
<proteinExistence type="predicted"/>
<dbReference type="CDD" id="cd17574">
    <property type="entry name" value="REC_OmpR"/>
    <property type="match status" value="1"/>
</dbReference>
<keyword evidence="1 5" id="KW-0597">Phosphoprotein</keyword>
<name>A0ABP6YU81_9ACTN</name>
<evidence type="ECO:0000313" key="7">
    <source>
        <dbReference type="EMBL" id="GAA3590128.1"/>
    </source>
</evidence>
<dbReference type="PANTHER" id="PTHR48111:SF4">
    <property type="entry name" value="DNA-BINDING DUAL TRANSCRIPTIONAL REGULATOR OMPR"/>
    <property type="match status" value="1"/>
</dbReference>